<accession>A0A6J4Q6W7</accession>
<keyword evidence="5" id="KW-0472">Membrane</keyword>
<dbReference type="SUPFAM" id="SSF51905">
    <property type="entry name" value="FAD/NAD(P)-binding domain"/>
    <property type="match status" value="1"/>
</dbReference>
<evidence type="ECO:0000256" key="1">
    <source>
        <dbReference type="ARBA" id="ARBA00001974"/>
    </source>
</evidence>
<name>A0A6J4Q6W7_9ACTN</name>
<dbReference type="PANTHER" id="PTHR10961:SF7">
    <property type="entry name" value="FAD DEPENDENT OXIDOREDUCTASE DOMAIN-CONTAINING PROTEIN"/>
    <property type="match status" value="1"/>
</dbReference>
<evidence type="ECO:0000313" key="7">
    <source>
        <dbReference type="EMBL" id="CAA9435631.1"/>
    </source>
</evidence>
<evidence type="ECO:0000256" key="4">
    <source>
        <dbReference type="ARBA" id="ARBA00023002"/>
    </source>
</evidence>
<dbReference type="GO" id="GO:0050660">
    <property type="term" value="F:flavin adenine dinucleotide binding"/>
    <property type="evidence" value="ECO:0007669"/>
    <property type="project" value="InterPro"/>
</dbReference>
<evidence type="ECO:0000256" key="5">
    <source>
        <dbReference type="SAM" id="Phobius"/>
    </source>
</evidence>
<dbReference type="AlphaFoldDB" id="A0A6J4Q6W7"/>
<dbReference type="Pfam" id="PF01266">
    <property type="entry name" value="DAO"/>
    <property type="match status" value="1"/>
</dbReference>
<dbReference type="EMBL" id="CADCVA010000316">
    <property type="protein sequence ID" value="CAA9435631.1"/>
    <property type="molecule type" value="Genomic_DNA"/>
</dbReference>
<keyword evidence="5" id="KW-0812">Transmembrane</keyword>
<evidence type="ECO:0000256" key="2">
    <source>
        <dbReference type="ARBA" id="ARBA00022630"/>
    </source>
</evidence>
<keyword evidence="5" id="KW-1133">Transmembrane helix</keyword>
<dbReference type="Gene3D" id="3.50.50.60">
    <property type="entry name" value="FAD/NAD(P)-binding domain"/>
    <property type="match status" value="1"/>
</dbReference>
<dbReference type="SUPFAM" id="SSF54373">
    <property type="entry name" value="FAD-linked reductases, C-terminal domain"/>
    <property type="match status" value="1"/>
</dbReference>
<dbReference type="InterPro" id="IPR036188">
    <property type="entry name" value="FAD/NAD-bd_sf"/>
</dbReference>
<gene>
    <name evidence="7" type="ORF">AVDCRST_MAG82-2443</name>
</gene>
<dbReference type="InterPro" id="IPR045170">
    <property type="entry name" value="MTOX"/>
</dbReference>
<keyword evidence="3" id="KW-0274">FAD</keyword>
<proteinExistence type="predicted"/>
<keyword evidence="4" id="KW-0560">Oxidoreductase</keyword>
<feature type="transmembrane region" description="Helical" evidence="5">
    <location>
        <begin position="20"/>
        <end position="41"/>
    </location>
</feature>
<evidence type="ECO:0000256" key="3">
    <source>
        <dbReference type="ARBA" id="ARBA00022827"/>
    </source>
</evidence>
<keyword evidence="2" id="KW-0285">Flavoprotein</keyword>
<sequence length="405" mass="44358">MRPSRSAGVGGTGGGNGPRLMYDVIVVGLGAMGGATAYQLAGRGKKVLGLERHTPAHDRGSSHGGSRLIRQAYFEDPAYVPLVLRAYELWERLEAETGQDLMTLCGGLMLGRQGSEVLEGSLRSAREHDLPCELLEADEVKRRFPALVPDRETVALYEGRAGFVRPEATIKAHLGRASALGAELHFEEPVLSWEVAASENRVRVQTPVARYEAERLVITAGAWAPALLAGLSLPLQPERRVIYWFEPEGGTEPFLPGSFPVFIWEPDDGNTFSCFPLLMGEHGVKTVFFRAGGVPCTPETLDRQVHDEEVEFMREYLDEHVPSLAGRCLEAVVCMYTNTPDEHFVIDLYPGHPQVSFASPCSGHGFKFASVVGEILADLAAEGATRHPIEMFSSRRFPSVEEESL</sequence>
<dbReference type="NCBIfam" id="NF008425">
    <property type="entry name" value="PRK11259.1"/>
    <property type="match status" value="1"/>
</dbReference>
<feature type="domain" description="FAD dependent oxidoreductase" evidence="6">
    <location>
        <begin position="23"/>
        <end position="379"/>
    </location>
</feature>
<dbReference type="GO" id="GO:0008115">
    <property type="term" value="F:sarcosine oxidase activity"/>
    <property type="evidence" value="ECO:0007669"/>
    <property type="project" value="TreeGrafter"/>
</dbReference>
<dbReference type="PANTHER" id="PTHR10961">
    <property type="entry name" value="PEROXISOMAL SARCOSINE OXIDASE"/>
    <property type="match status" value="1"/>
</dbReference>
<comment type="cofactor">
    <cofactor evidence="1">
        <name>FAD</name>
        <dbReference type="ChEBI" id="CHEBI:57692"/>
    </cofactor>
</comment>
<organism evidence="7">
    <name type="scientific">uncultured Rubrobacteraceae bacterium</name>
    <dbReference type="NCBI Taxonomy" id="349277"/>
    <lineage>
        <taxon>Bacteria</taxon>
        <taxon>Bacillati</taxon>
        <taxon>Actinomycetota</taxon>
        <taxon>Rubrobacteria</taxon>
        <taxon>Rubrobacterales</taxon>
        <taxon>Rubrobacteraceae</taxon>
        <taxon>environmental samples</taxon>
    </lineage>
</organism>
<evidence type="ECO:0000259" key="6">
    <source>
        <dbReference type="Pfam" id="PF01266"/>
    </source>
</evidence>
<dbReference type="InterPro" id="IPR006076">
    <property type="entry name" value="FAD-dep_OxRdtase"/>
</dbReference>
<reference evidence="7" key="1">
    <citation type="submission" date="2020-02" db="EMBL/GenBank/DDBJ databases">
        <authorList>
            <person name="Meier V. D."/>
        </authorList>
    </citation>
    <scope>NUCLEOTIDE SEQUENCE</scope>
    <source>
        <strain evidence="7">AVDCRST_MAG82</strain>
    </source>
</reference>
<protein>
    <recommendedName>
        <fullName evidence="6">FAD dependent oxidoreductase domain-containing protein</fullName>
    </recommendedName>
</protein>
<dbReference type="Gene3D" id="3.30.9.10">
    <property type="entry name" value="D-Amino Acid Oxidase, subunit A, domain 2"/>
    <property type="match status" value="1"/>
</dbReference>